<dbReference type="EMBL" id="KZ293415">
    <property type="protein sequence ID" value="PBK78895.1"/>
    <property type="molecule type" value="Genomic_DNA"/>
</dbReference>
<keyword evidence="3" id="KW-1185">Reference proteome</keyword>
<evidence type="ECO:0000313" key="2">
    <source>
        <dbReference type="EMBL" id="PBK78895.1"/>
    </source>
</evidence>
<proteinExistence type="predicted"/>
<name>A0A2H3C745_9AGAR</name>
<organism evidence="2 3">
    <name type="scientific">Armillaria solidipes</name>
    <dbReference type="NCBI Taxonomy" id="1076256"/>
    <lineage>
        <taxon>Eukaryota</taxon>
        <taxon>Fungi</taxon>
        <taxon>Dikarya</taxon>
        <taxon>Basidiomycota</taxon>
        <taxon>Agaricomycotina</taxon>
        <taxon>Agaricomycetes</taxon>
        <taxon>Agaricomycetidae</taxon>
        <taxon>Agaricales</taxon>
        <taxon>Marasmiineae</taxon>
        <taxon>Physalacriaceae</taxon>
        <taxon>Armillaria</taxon>
    </lineage>
</organism>
<evidence type="ECO:0000256" key="1">
    <source>
        <dbReference type="SAM" id="MobiDB-lite"/>
    </source>
</evidence>
<reference evidence="3" key="1">
    <citation type="journal article" date="2017" name="Nat. Ecol. Evol.">
        <title>Genome expansion and lineage-specific genetic innovations in the forest pathogenic fungi Armillaria.</title>
        <authorList>
            <person name="Sipos G."/>
            <person name="Prasanna A.N."/>
            <person name="Walter M.C."/>
            <person name="O'Connor E."/>
            <person name="Balint B."/>
            <person name="Krizsan K."/>
            <person name="Kiss B."/>
            <person name="Hess J."/>
            <person name="Varga T."/>
            <person name="Slot J."/>
            <person name="Riley R."/>
            <person name="Boka B."/>
            <person name="Rigling D."/>
            <person name="Barry K."/>
            <person name="Lee J."/>
            <person name="Mihaltcheva S."/>
            <person name="LaButti K."/>
            <person name="Lipzen A."/>
            <person name="Waldron R."/>
            <person name="Moloney N.M."/>
            <person name="Sperisen C."/>
            <person name="Kredics L."/>
            <person name="Vagvoelgyi C."/>
            <person name="Patrignani A."/>
            <person name="Fitzpatrick D."/>
            <person name="Nagy I."/>
            <person name="Doyle S."/>
            <person name="Anderson J.B."/>
            <person name="Grigoriev I.V."/>
            <person name="Gueldener U."/>
            <person name="Muensterkoetter M."/>
            <person name="Nagy L.G."/>
        </authorList>
    </citation>
    <scope>NUCLEOTIDE SEQUENCE [LARGE SCALE GENOMIC DNA]</scope>
    <source>
        <strain evidence="3">28-4</strain>
    </source>
</reference>
<feature type="compositionally biased region" description="Polar residues" evidence="1">
    <location>
        <begin position="26"/>
        <end position="35"/>
    </location>
</feature>
<feature type="compositionally biased region" description="Basic and acidic residues" evidence="1">
    <location>
        <begin position="1"/>
        <end position="11"/>
    </location>
</feature>
<sequence>MSQLFRDHRSFEPSAASNDEMGTELHLSTSPNQILQRAKSGEEDNFEREIQEMHVQMQEFNGYMQGVIHRSYIAAMKASIAASKASRAASEAAKASPEATRERTLLYQTVNRFCRGLIDTLRGTSGIDAIVEEISAAISNTFDVTVANRLLYLPYVLIALEYYNSRYSGPQSLPLLTQYLPLVVHDGHTRAAEALEEISSRYSLLPLTLWVHSHQNDVKILVTMWMIRSILDHACDGITIHAIPSVEFARNTLQHFAREWGLNVRLQHRIDEVMMSLIDVRGNDGRVKYFDSESGCFCFSGSPLLAHSITTVPYVLVTLAYYDTRNSSPYVNPLIPCSRQLADCLPSAVHDKYTRGADALEQISDQYNLLPLTLWVHSHQSDATILVTMWMVRSILGKTRNDVVHIVPPVQFARSALLRYSRQSGLDAQLQHRVDEIMTSLIDLRNNEGDIEYFDSKI</sequence>
<dbReference type="AlphaFoldDB" id="A0A2H3C745"/>
<protein>
    <submittedName>
        <fullName evidence="2">Uncharacterized protein</fullName>
    </submittedName>
</protein>
<dbReference type="Proteomes" id="UP000218334">
    <property type="component" value="Unassembled WGS sequence"/>
</dbReference>
<accession>A0A2H3C745</accession>
<feature type="region of interest" description="Disordered" evidence="1">
    <location>
        <begin position="1"/>
        <end position="44"/>
    </location>
</feature>
<gene>
    <name evidence="2" type="ORF">ARMSODRAFT_1078357</name>
</gene>
<evidence type="ECO:0000313" key="3">
    <source>
        <dbReference type="Proteomes" id="UP000218334"/>
    </source>
</evidence>